<evidence type="ECO:0000313" key="3">
    <source>
        <dbReference type="Proteomes" id="UP000031843"/>
    </source>
</evidence>
<dbReference type="PANTHER" id="PTHR47495:SF1">
    <property type="entry name" value="BLL3820 PROTEIN"/>
    <property type="match status" value="1"/>
</dbReference>
<feature type="domain" description="Aldehyde oxidase/xanthine dehydrogenase a/b hammerhead" evidence="1">
    <location>
        <begin position="225"/>
        <end position="326"/>
    </location>
</feature>
<dbReference type="PANTHER" id="PTHR47495">
    <property type="entry name" value="ALDEHYDE DEHYDROGENASE"/>
    <property type="match status" value="1"/>
</dbReference>
<dbReference type="EMBL" id="CP010536">
    <property type="protein sequence ID" value="AJG18218.1"/>
    <property type="molecule type" value="Genomic_DNA"/>
</dbReference>
<protein>
    <submittedName>
        <fullName evidence="2">Isoquinoline 1-oxidoreductase beta subunit</fullName>
        <ecNumber evidence="2">1.3.99.16</ecNumber>
    </submittedName>
</protein>
<dbReference type="Proteomes" id="UP000031843">
    <property type="component" value="Chromosome main"/>
</dbReference>
<dbReference type="Pfam" id="PF02738">
    <property type="entry name" value="MoCoBD_1"/>
    <property type="match status" value="1"/>
</dbReference>
<dbReference type="InterPro" id="IPR000674">
    <property type="entry name" value="Ald_Oxase/Xan_DH_a/b"/>
</dbReference>
<sequence>MTRELNLIDATPASGGRRRFLQAGAALAGGLLLEIGSAGQFIRNAAAAPITDSAAGNFAPNAWVRVTPDNRVLLVVHKYDSGTGVKNALGLMLAEELDADWATVQVIQPDDPLAKAYLHPLWGMHATGGSTSVALEWNTLRRAGAAARAMLVACAAQRWAVEPAACKTAAGAVIHVASGQRLTYGELAEGAARLPVPLEVTLKRPDEFVLIGKERSSYRVADKLTGRARYAIDIKLPDMLSAIVVHAPVVNARVVSFNAAEVKALPGVRDVFATEIPETIAHFRPDAPAARPINGASQPGVAIVADHFWAAQRARQALKVVWGDSAMKDFSAQAAIRAMAARVDEPGKKSKVKGDADAAFQGAAKVVEAVYTMPYKAHAQMEPLSIVAWVRPDAVEYWGGVQVPSRCAQAAETIAGVSRDNVKIHLTEAGGSFGAREGLHIILEATYIAKRMGRPVKLLYSREDDMHALYYQSASVHKARAALDAAGNVQAFSLRAVVPSIKEPDDPGFLAKVPVDPSCTEGMRDDFYYQVPALDLAWVRHEPGLPVWWWRAVSYVPNIFAIESLIDEAAHASAQDPVALRRKLLHGKPEHVAVLDRAAALAGWKAGAKPGKGGNGRGLGVATYEGYKSYIAIVADVSVRNGAITVHKITCVVDCGLAVDPGSVRQQLAGGIYWGMSTALMNAVHIENGGVKQSNFHDYPVVRMSDAPALEIVVMPPSGRQPGGVGELSNPPVVPAIGNAIFAATGKRLRATPFALAQASV</sequence>
<gene>
    <name evidence="2" type="ORF">RR42_m0806</name>
</gene>
<dbReference type="PROSITE" id="PS51318">
    <property type="entry name" value="TAT"/>
    <property type="match status" value="1"/>
</dbReference>
<dbReference type="InterPro" id="IPR006311">
    <property type="entry name" value="TAT_signal"/>
</dbReference>
<keyword evidence="3" id="KW-1185">Reference proteome</keyword>
<dbReference type="AlphaFoldDB" id="A0A0C4Y5R1"/>
<dbReference type="EC" id="1.3.99.16" evidence="2"/>
<dbReference type="OrthoDB" id="9767994at2"/>
<evidence type="ECO:0000259" key="1">
    <source>
        <dbReference type="SMART" id="SM01008"/>
    </source>
</evidence>
<dbReference type="InterPro" id="IPR037165">
    <property type="entry name" value="AldOxase/xan_DH_Mopterin-bd_sf"/>
</dbReference>
<dbReference type="STRING" id="68895.RR42_m0806"/>
<dbReference type="InterPro" id="IPR046867">
    <property type="entry name" value="AldOxase/xan_DH_MoCoBD2"/>
</dbReference>
<dbReference type="GO" id="GO:0047121">
    <property type="term" value="F:isoquinoline 1-oxidoreductase activity"/>
    <property type="evidence" value="ECO:0007669"/>
    <property type="project" value="UniProtKB-EC"/>
</dbReference>
<dbReference type="KEGG" id="cbw:RR42_m0806"/>
<name>A0A0C4Y5R1_9BURK</name>
<reference evidence="2 3" key="1">
    <citation type="journal article" date="2015" name="Genome Announc.">
        <title>Complete Genome Sequence of Cupriavidus basilensis 4G11, Isolated from the Oak Ridge Field Research Center Site.</title>
        <authorList>
            <person name="Ray J."/>
            <person name="Waters R.J."/>
            <person name="Skerker J.M."/>
            <person name="Kuehl J.V."/>
            <person name="Price M.N."/>
            <person name="Huang J."/>
            <person name="Chakraborty R."/>
            <person name="Arkin A.P."/>
            <person name="Deutschbauer A."/>
        </authorList>
    </citation>
    <scope>NUCLEOTIDE SEQUENCE [LARGE SCALE GENOMIC DNA]</scope>
    <source>
        <strain evidence="2">4G11</strain>
    </source>
</reference>
<dbReference type="RefSeq" id="WP_043344273.1">
    <property type="nucleotide sequence ID" value="NZ_CP010536.1"/>
</dbReference>
<dbReference type="Pfam" id="PF20256">
    <property type="entry name" value="MoCoBD_2"/>
    <property type="match status" value="2"/>
</dbReference>
<proteinExistence type="predicted"/>
<evidence type="ECO:0000313" key="2">
    <source>
        <dbReference type="EMBL" id="AJG18218.1"/>
    </source>
</evidence>
<dbReference type="InterPro" id="IPR036856">
    <property type="entry name" value="Ald_Oxase/Xan_DH_a/b_sf"/>
</dbReference>
<dbReference type="SUPFAM" id="SSF56003">
    <property type="entry name" value="Molybdenum cofactor-binding domain"/>
    <property type="match status" value="2"/>
</dbReference>
<dbReference type="InterPro" id="IPR012368">
    <property type="entry name" value="OxRdtase_Mopterin-bd_su_IorB"/>
</dbReference>
<keyword evidence="2" id="KW-0560">Oxidoreductase</keyword>
<dbReference type="Pfam" id="PF01315">
    <property type="entry name" value="Ald_Xan_dh_C"/>
    <property type="match status" value="1"/>
</dbReference>
<dbReference type="InterPro" id="IPR008274">
    <property type="entry name" value="AldOxase/xan_DH_MoCoBD1"/>
</dbReference>
<dbReference type="Gene3D" id="3.30.365.10">
    <property type="entry name" value="Aldehyde oxidase/xanthine dehydrogenase, molybdopterin binding domain"/>
    <property type="match status" value="4"/>
</dbReference>
<accession>A0A0C4Y5R1</accession>
<dbReference type="PIRSF" id="PIRSF036389">
    <property type="entry name" value="IOR_B"/>
    <property type="match status" value="1"/>
</dbReference>
<organism evidence="2 3">
    <name type="scientific">Cupriavidus basilensis</name>
    <dbReference type="NCBI Taxonomy" id="68895"/>
    <lineage>
        <taxon>Bacteria</taxon>
        <taxon>Pseudomonadati</taxon>
        <taxon>Pseudomonadota</taxon>
        <taxon>Betaproteobacteria</taxon>
        <taxon>Burkholderiales</taxon>
        <taxon>Burkholderiaceae</taxon>
        <taxon>Cupriavidus</taxon>
    </lineage>
</organism>
<dbReference type="SMART" id="SM01008">
    <property type="entry name" value="Ald_Xan_dh_C"/>
    <property type="match status" value="1"/>
</dbReference>
<dbReference type="InterPro" id="IPR052516">
    <property type="entry name" value="N-heterocyclic_Hydroxylase"/>
</dbReference>
<dbReference type="SUPFAM" id="SSF54665">
    <property type="entry name" value="CO dehydrogenase molybdoprotein N-domain-like"/>
    <property type="match status" value="1"/>
</dbReference>
<dbReference type="Gene3D" id="3.90.1170.50">
    <property type="entry name" value="Aldehyde oxidase/xanthine dehydrogenase, a/b hammerhead"/>
    <property type="match status" value="1"/>
</dbReference>